<evidence type="ECO:0000259" key="1">
    <source>
        <dbReference type="PROSITE" id="PS51704"/>
    </source>
</evidence>
<evidence type="ECO:0000313" key="2">
    <source>
        <dbReference type="EMBL" id="GGC23443.1"/>
    </source>
</evidence>
<reference evidence="3" key="1">
    <citation type="journal article" date="2019" name="Int. J. Syst. Evol. Microbiol.">
        <title>The Global Catalogue of Microorganisms (GCM) 10K type strain sequencing project: providing services to taxonomists for standard genome sequencing and annotation.</title>
        <authorList>
            <consortium name="The Broad Institute Genomics Platform"/>
            <consortium name="The Broad Institute Genome Sequencing Center for Infectious Disease"/>
            <person name="Wu L."/>
            <person name="Ma J."/>
        </authorList>
    </citation>
    <scope>NUCLEOTIDE SEQUENCE [LARGE SCALE GENOMIC DNA]</scope>
    <source>
        <strain evidence="3">CGMCC 1.15342</strain>
    </source>
</reference>
<accession>A0ABQ1LHH0</accession>
<dbReference type="InterPro" id="IPR017946">
    <property type="entry name" value="PLC-like_Pdiesterase_TIM-brl"/>
</dbReference>
<dbReference type="Pfam" id="PF03009">
    <property type="entry name" value="GDPD"/>
    <property type="match status" value="1"/>
</dbReference>
<sequence length="226" mass="25813">MLRADIDYIEVDVRTTSDGIPVVLHDGDLKRTTNAHGKLKEYTIRSLADVWLKKKRNSPKSEHIPTLEQVCTLLSEYNSANEKSVNLYVDCKDIAPETLARILKSYDLDREAVFYGGDDYLKRLRSVLPHARIIPALRNLEDLEKKVADLAPYGFDVKWKVLDANTAKRIQSKNVKIYTDLLFISDRKKNYLSAQRWGIDAIQTNRARKAGGILTTHCRPESIARN</sequence>
<proteinExistence type="predicted"/>
<dbReference type="Gene3D" id="3.20.20.190">
    <property type="entry name" value="Phosphatidylinositol (PI) phosphodiesterase"/>
    <property type="match status" value="1"/>
</dbReference>
<name>A0ABQ1LHH0_9SPHI</name>
<dbReference type="PANTHER" id="PTHR46211">
    <property type="entry name" value="GLYCEROPHOSPHORYL DIESTER PHOSPHODIESTERASE"/>
    <property type="match status" value="1"/>
</dbReference>
<dbReference type="PANTHER" id="PTHR46211:SF14">
    <property type="entry name" value="GLYCEROPHOSPHODIESTER PHOSPHODIESTERASE"/>
    <property type="match status" value="1"/>
</dbReference>
<organism evidence="2 3">
    <name type="scientific">Parapedobacter defluvii</name>
    <dbReference type="NCBI Taxonomy" id="2045106"/>
    <lineage>
        <taxon>Bacteria</taxon>
        <taxon>Pseudomonadati</taxon>
        <taxon>Bacteroidota</taxon>
        <taxon>Sphingobacteriia</taxon>
        <taxon>Sphingobacteriales</taxon>
        <taxon>Sphingobacteriaceae</taxon>
        <taxon>Parapedobacter</taxon>
    </lineage>
</organism>
<gene>
    <name evidence="2" type="ORF">GCM10011386_14210</name>
</gene>
<evidence type="ECO:0000313" key="3">
    <source>
        <dbReference type="Proteomes" id="UP000597338"/>
    </source>
</evidence>
<comment type="caution">
    <text evidence="2">The sequence shown here is derived from an EMBL/GenBank/DDBJ whole genome shotgun (WGS) entry which is preliminary data.</text>
</comment>
<protein>
    <recommendedName>
        <fullName evidence="1">GP-PDE domain-containing protein</fullName>
    </recommendedName>
</protein>
<dbReference type="Proteomes" id="UP000597338">
    <property type="component" value="Unassembled WGS sequence"/>
</dbReference>
<dbReference type="EMBL" id="BMIK01000003">
    <property type="protein sequence ID" value="GGC23443.1"/>
    <property type="molecule type" value="Genomic_DNA"/>
</dbReference>
<dbReference type="CDD" id="cd08566">
    <property type="entry name" value="GDPD_AtGDE_like"/>
    <property type="match status" value="1"/>
</dbReference>
<feature type="domain" description="GP-PDE" evidence="1">
    <location>
        <begin position="1"/>
        <end position="214"/>
    </location>
</feature>
<keyword evidence="3" id="KW-1185">Reference proteome</keyword>
<dbReference type="InterPro" id="IPR030395">
    <property type="entry name" value="GP_PDE_dom"/>
</dbReference>
<dbReference type="SUPFAM" id="SSF51695">
    <property type="entry name" value="PLC-like phosphodiesterases"/>
    <property type="match status" value="1"/>
</dbReference>
<dbReference type="PROSITE" id="PS51704">
    <property type="entry name" value="GP_PDE"/>
    <property type="match status" value="1"/>
</dbReference>